<dbReference type="EMBL" id="CP017555">
    <property type="protein sequence ID" value="AOW02704.1"/>
    <property type="molecule type" value="Genomic_DNA"/>
</dbReference>
<dbReference type="SUPFAM" id="SSF50044">
    <property type="entry name" value="SH3-domain"/>
    <property type="match status" value="2"/>
</dbReference>
<dbReference type="InterPro" id="IPR031160">
    <property type="entry name" value="F_BAR_dom"/>
</dbReference>
<evidence type="ECO:0000259" key="10">
    <source>
        <dbReference type="PROSITE" id="PS51741"/>
    </source>
</evidence>
<dbReference type="InterPro" id="IPR001060">
    <property type="entry name" value="FCH_dom"/>
</dbReference>
<dbReference type="GO" id="GO:0045010">
    <property type="term" value="P:actin nucleation"/>
    <property type="evidence" value="ECO:0007669"/>
    <property type="project" value="UniProtKB-ARBA"/>
</dbReference>
<evidence type="ECO:0000256" key="5">
    <source>
        <dbReference type="ARBA" id="ARBA00074946"/>
    </source>
</evidence>
<evidence type="ECO:0000256" key="8">
    <source>
        <dbReference type="SAM" id="MobiDB-lite"/>
    </source>
</evidence>
<dbReference type="InterPro" id="IPR035459">
    <property type="entry name" value="Bzz1_SH3_1"/>
</dbReference>
<evidence type="ECO:0000313" key="11">
    <source>
        <dbReference type="EMBL" id="AOW02704.1"/>
    </source>
</evidence>
<evidence type="ECO:0000256" key="2">
    <source>
        <dbReference type="ARBA" id="ARBA00023054"/>
    </source>
</evidence>
<accession>A0A1D8NAP9</accession>
<dbReference type="GO" id="GO:0030833">
    <property type="term" value="P:regulation of actin filament polymerization"/>
    <property type="evidence" value="ECO:0007669"/>
    <property type="project" value="TreeGrafter"/>
</dbReference>
<dbReference type="FunFam" id="2.30.30.40:FF:000296">
    <property type="entry name" value="Actin polymerization protein Bzz1"/>
    <property type="match status" value="1"/>
</dbReference>
<feature type="domain" description="SH3" evidence="9">
    <location>
        <begin position="476"/>
        <end position="537"/>
    </location>
</feature>
<sequence>MADVQVSMGTELLDGWEKVDNWSQHGIAFLSDVQSFYRERASIEKEYSQKLSSLSSKYFEKKARVSSVLSVGEHPEVTPGSLESASLVTWGEILTQTETLAKEKNRLASELNLQIADQVHALSLKSENVRKNLQTFSEKLIEDRDGYYSLLKKTKNGYYDACQAVENQRMKGQKGGALGGLIGQSKEKLERKLESKNADMNDAKNMYLVKINVANRLKDKYYHQDVPELLDRYQELNELRVKLLNGLLSKAASLEIACNNRCTEHMNATIEMVAQNHPVLDSAMFTKHNIAPNGWEEPIDFIYEPCPIWHDDENMVLDDVALRYLHTVLGDSQRLSHQFEDTIASKEAGFQDLEKRKATKLAEADSDSASNNHFELLSQSINALRSLTVDDTKRTIAEVETETIKHNTGEKDLDSYQPVVIKKRHNFLFGKKKIDRNIPEPTPVKRSNTTTSGFGGTGKLILDTLTYREGDPIPWNKESSALVLYRYEPQGSDEVFISENEHVTVLETDDGSGWIRVRKSDGTDGLVPASYVDMNPPKSATTPSSGGGGGSLKSAFSIKRKGPPVAPKQGAKKVDYVTALYDYNAQDDTELSIKAGDQIVVVEPDRDGWTEGELNGQRGAFPTSYVE</sequence>
<evidence type="ECO:0000259" key="9">
    <source>
        <dbReference type="PROSITE" id="PS50002"/>
    </source>
</evidence>
<keyword evidence="1 6" id="KW-0728">SH3 domain</keyword>
<dbReference type="OrthoDB" id="8783038at2759"/>
<feature type="region of interest" description="Disordered" evidence="8">
    <location>
        <begin position="604"/>
        <end position="627"/>
    </location>
</feature>
<organism evidence="11 13">
    <name type="scientific">Yarrowia lipolytica</name>
    <name type="common">Candida lipolytica</name>
    <dbReference type="NCBI Taxonomy" id="4952"/>
    <lineage>
        <taxon>Eukaryota</taxon>
        <taxon>Fungi</taxon>
        <taxon>Dikarya</taxon>
        <taxon>Ascomycota</taxon>
        <taxon>Saccharomycotina</taxon>
        <taxon>Dipodascomycetes</taxon>
        <taxon>Dipodascales</taxon>
        <taxon>Dipodascales incertae sedis</taxon>
        <taxon>Yarrowia</taxon>
    </lineage>
</organism>
<feature type="domain" description="SH3" evidence="9">
    <location>
        <begin position="572"/>
        <end position="627"/>
    </location>
</feature>
<dbReference type="Pfam" id="PF14604">
    <property type="entry name" value="SH3_9"/>
    <property type="match status" value="2"/>
</dbReference>
<dbReference type="Proteomes" id="UP000256601">
    <property type="component" value="Unassembled WGS sequence"/>
</dbReference>
<evidence type="ECO:0000256" key="7">
    <source>
        <dbReference type="PROSITE-ProRule" id="PRU01077"/>
    </source>
</evidence>
<evidence type="ECO:0000256" key="4">
    <source>
        <dbReference type="ARBA" id="ARBA00061387"/>
    </source>
</evidence>
<evidence type="ECO:0000313" key="12">
    <source>
        <dbReference type="EMBL" id="RDW27938.1"/>
    </source>
</evidence>
<protein>
    <recommendedName>
        <fullName evidence="5">Protein BZZ1</fullName>
    </recommendedName>
</protein>
<dbReference type="EMBL" id="KZ857327">
    <property type="protein sequence ID" value="RDW27938.1"/>
    <property type="molecule type" value="Genomic_DNA"/>
</dbReference>
<dbReference type="PROSITE" id="PS51741">
    <property type="entry name" value="F_BAR"/>
    <property type="match status" value="1"/>
</dbReference>
<comment type="similarity">
    <text evidence="4">Belongs to the BZZ1 family.</text>
</comment>
<dbReference type="FunFam" id="2.30.30.40:FF:000072">
    <property type="entry name" value="Unconventional Myosin IB"/>
    <property type="match status" value="1"/>
</dbReference>
<evidence type="ECO:0000256" key="3">
    <source>
        <dbReference type="ARBA" id="ARBA00054085"/>
    </source>
</evidence>
<dbReference type="Proteomes" id="UP000182444">
    <property type="component" value="Chromosome 1C"/>
</dbReference>
<keyword evidence="2 7" id="KW-0175">Coiled coil</keyword>
<dbReference type="VEuPathDB" id="FungiDB:YALI1_C16255g"/>
<dbReference type="AlphaFoldDB" id="A0A1D8NAP9"/>
<dbReference type="GO" id="GO:0030864">
    <property type="term" value="C:cortical actin cytoskeleton"/>
    <property type="evidence" value="ECO:0007669"/>
    <property type="project" value="UniProtKB-ARBA"/>
</dbReference>
<proteinExistence type="inferred from homology"/>
<dbReference type="PANTHER" id="PTHR15735">
    <property type="entry name" value="FCH AND DOUBLE SH3 DOMAINS PROTEIN"/>
    <property type="match status" value="1"/>
</dbReference>
<dbReference type="VEuPathDB" id="FungiDB:YALI0_C11583g"/>
<reference evidence="11 13" key="1">
    <citation type="journal article" date="2016" name="PLoS ONE">
        <title>Sequence Assembly of Yarrowia lipolytica Strain W29/CLIB89 Shows Transposable Element Diversity.</title>
        <authorList>
            <person name="Magnan C."/>
            <person name="Yu J."/>
            <person name="Chang I."/>
            <person name="Jahn E."/>
            <person name="Kanomata Y."/>
            <person name="Wu J."/>
            <person name="Zeller M."/>
            <person name="Oakes M."/>
            <person name="Baldi P."/>
            <person name="Sandmeyer S."/>
        </authorList>
    </citation>
    <scope>NUCLEOTIDE SEQUENCE [LARGE SCALE GENOMIC DNA]</scope>
    <source>
        <strain evidence="11">CLIB89</strain>
        <strain evidence="13">CLIB89(W29)</strain>
    </source>
</reference>
<dbReference type="PRINTS" id="PR00452">
    <property type="entry name" value="SH3DOMAIN"/>
</dbReference>
<dbReference type="PROSITE" id="PS50002">
    <property type="entry name" value="SH3"/>
    <property type="match status" value="2"/>
</dbReference>
<dbReference type="InterPro" id="IPR001452">
    <property type="entry name" value="SH3_domain"/>
</dbReference>
<feature type="domain" description="F-BAR" evidence="10">
    <location>
        <begin position="6"/>
        <end position="281"/>
    </location>
</feature>
<dbReference type="SMART" id="SM00055">
    <property type="entry name" value="FCH"/>
    <property type="match status" value="1"/>
</dbReference>
<dbReference type="SUPFAM" id="SSF103657">
    <property type="entry name" value="BAR/IMD domain-like"/>
    <property type="match status" value="1"/>
</dbReference>
<evidence type="ECO:0000256" key="6">
    <source>
        <dbReference type="PROSITE-ProRule" id="PRU00192"/>
    </source>
</evidence>
<dbReference type="Gene3D" id="2.30.30.40">
    <property type="entry name" value="SH3 Domains"/>
    <property type="match status" value="2"/>
</dbReference>
<dbReference type="Pfam" id="PF00611">
    <property type="entry name" value="FCH"/>
    <property type="match status" value="1"/>
</dbReference>
<evidence type="ECO:0000313" key="13">
    <source>
        <dbReference type="Proteomes" id="UP000182444"/>
    </source>
</evidence>
<dbReference type="InterPro" id="IPR036028">
    <property type="entry name" value="SH3-like_dom_sf"/>
</dbReference>
<dbReference type="CDD" id="cd11912">
    <property type="entry name" value="SH3_Bzz1_1"/>
    <property type="match status" value="1"/>
</dbReference>
<name>A0A1D8NAP9_YARLL</name>
<dbReference type="PANTHER" id="PTHR15735:SF21">
    <property type="entry name" value="PROTEIN NERVOUS WRECK"/>
    <property type="match status" value="1"/>
</dbReference>
<evidence type="ECO:0000256" key="1">
    <source>
        <dbReference type="ARBA" id="ARBA00022443"/>
    </source>
</evidence>
<evidence type="ECO:0000313" key="14">
    <source>
        <dbReference type="Proteomes" id="UP000256601"/>
    </source>
</evidence>
<dbReference type="SMART" id="SM00326">
    <property type="entry name" value="SH3"/>
    <property type="match status" value="2"/>
</dbReference>
<dbReference type="eggNOG" id="KOG3565">
    <property type="taxonomic scope" value="Eukaryota"/>
</dbReference>
<dbReference type="Gene3D" id="1.20.1270.60">
    <property type="entry name" value="Arfaptin homology (AH) domain/BAR domain"/>
    <property type="match status" value="1"/>
</dbReference>
<feature type="region of interest" description="Disordered" evidence="8">
    <location>
        <begin position="527"/>
        <end position="569"/>
    </location>
</feature>
<comment type="function">
    <text evidence="3">Plays a role in endocytosis and trafficking to the vacuole. Functions with type I myosins to restore polarity of the actin cytoskeleton after NaCl stress.</text>
</comment>
<dbReference type="FunFam" id="1.20.1270.60:FF:000060">
    <property type="entry name" value="Actin polymerization protein Bzz1"/>
    <property type="match status" value="1"/>
</dbReference>
<gene>
    <name evidence="12" type="ORF">B0I71DRAFT_128337</name>
    <name evidence="11" type="ORF">YALI1_C16255g</name>
</gene>
<dbReference type="KEGG" id="yli:2909432"/>
<reference evidence="12 14" key="2">
    <citation type="submission" date="2018-07" db="EMBL/GenBank/DDBJ databases">
        <title>Draft Genome Assemblies for Five Robust Yarrowia lipolytica Strains Exhibiting High Lipid Production and Pentose Sugar Utilization and Sugar Alcohol Secretion from Undetoxified Lignocellulosic Biomass Hydrolysates.</title>
        <authorList>
            <consortium name="DOE Joint Genome Institute"/>
            <person name="Walker C."/>
            <person name="Ryu S."/>
            <person name="Na H."/>
            <person name="Zane M."/>
            <person name="LaButti K."/>
            <person name="Lipzen A."/>
            <person name="Haridas S."/>
            <person name="Barry K."/>
            <person name="Grigoriev I.V."/>
            <person name="Quarterman J."/>
            <person name="Slininger P."/>
            <person name="Dien B."/>
            <person name="Trinh C.T."/>
        </authorList>
    </citation>
    <scope>NUCLEOTIDE SEQUENCE [LARGE SCALE GENOMIC DNA]</scope>
    <source>
        <strain evidence="12 14">YB392</strain>
    </source>
</reference>
<dbReference type="InterPro" id="IPR027267">
    <property type="entry name" value="AH/BAR_dom_sf"/>
</dbReference>